<keyword evidence="1" id="KW-0067">ATP-binding</keyword>
<evidence type="ECO:0000313" key="3">
    <source>
        <dbReference type="EMBL" id="CAG8627730.1"/>
    </source>
</evidence>
<dbReference type="PROSITE" id="PS50011">
    <property type="entry name" value="PROTEIN_KINASE_DOM"/>
    <property type="match status" value="1"/>
</dbReference>
<dbReference type="Pfam" id="PF00069">
    <property type="entry name" value="Pkinase"/>
    <property type="match status" value="1"/>
</dbReference>
<evidence type="ECO:0000256" key="1">
    <source>
        <dbReference type="PROSITE-ProRule" id="PRU10141"/>
    </source>
</evidence>
<dbReference type="GO" id="GO:0005524">
    <property type="term" value="F:ATP binding"/>
    <property type="evidence" value="ECO:0007669"/>
    <property type="project" value="UniProtKB-UniRule"/>
</dbReference>
<name>A0A9N9GV79_9GLOM</name>
<evidence type="ECO:0000313" key="4">
    <source>
        <dbReference type="Proteomes" id="UP000789570"/>
    </source>
</evidence>
<comment type="caution">
    <text evidence="3">The sequence shown here is derived from an EMBL/GenBank/DDBJ whole genome shotgun (WGS) entry which is preliminary data.</text>
</comment>
<dbReference type="OrthoDB" id="2427446at2759"/>
<dbReference type="AlphaFoldDB" id="A0A9N9GV79"/>
<dbReference type="PROSITE" id="PS00107">
    <property type="entry name" value="PROTEIN_KINASE_ATP"/>
    <property type="match status" value="1"/>
</dbReference>
<sequence>MSNKKYIEWLEKSIANKYVNHFEYSEFQDFQLIGNGAFGEVMHAYWKNQGCDVALKSFNNNKTTLKNIVKEIKLHKEVDFHSNIIRIFGITSEETGKFLEISCKNS</sequence>
<feature type="binding site" evidence="1">
    <location>
        <position position="56"/>
    </location>
    <ligand>
        <name>ATP</name>
        <dbReference type="ChEBI" id="CHEBI:30616"/>
    </ligand>
</feature>
<dbReference type="GO" id="GO:0004672">
    <property type="term" value="F:protein kinase activity"/>
    <property type="evidence" value="ECO:0007669"/>
    <property type="project" value="InterPro"/>
</dbReference>
<protein>
    <submittedName>
        <fullName evidence="3">2384_t:CDS:1</fullName>
    </submittedName>
</protein>
<proteinExistence type="predicted"/>
<dbReference type="InterPro" id="IPR017441">
    <property type="entry name" value="Protein_kinase_ATP_BS"/>
</dbReference>
<dbReference type="SUPFAM" id="SSF56112">
    <property type="entry name" value="Protein kinase-like (PK-like)"/>
    <property type="match status" value="1"/>
</dbReference>
<dbReference type="EMBL" id="CAJVPQ010003427">
    <property type="protein sequence ID" value="CAG8627730.1"/>
    <property type="molecule type" value="Genomic_DNA"/>
</dbReference>
<keyword evidence="1" id="KW-0547">Nucleotide-binding</keyword>
<accession>A0A9N9GV79</accession>
<organism evidence="3 4">
    <name type="scientific">Funneliformis caledonium</name>
    <dbReference type="NCBI Taxonomy" id="1117310"/>
    <lineage>
        <taxon>Eukaryota</taxon>
        <taxon>Fungi</taxon>
        <taxon>Fungi incertae sedis</taxon>
        <taxon>Mucoromycota</taxon>
        <taxon>Glomeromycotina</taxon>
        <taxon>Glomeromycetes</taxon>
        <taxon>Glomerales</taxon>
        <taxon>Glomeraceae</taxon>
        <taxon>Funneliformis</taxon>
    </lineage>
</organism>
<dbReference type="Proteomes" id="UP000789570">
    <property type="component" value="Unassembled WGS sequence"/>
</dbReference>
<dbReference type="InterPro" id="IPR000719">
    <property type="entry name" value="Prot_kinase_dom"/>
</dbReference>
<dbReference type="InterPro" id="IPR011009">
    <property type="entry name" value="Kinase-like_dom_sf"/>
</dbReference>
<feature type="domain" description="Protein kinase" evidence="2">
    <location>
        <begin position="27"/>
        <end position="106"/>
    </location>
</feature>
<keyword evidence="4" id="KW-1185">Reference proteome</keyword>
<gene>
    <name evidence="3" type="ORF">FCALED_LOCUS9894</name>
</gene>
<evidence type="ECO:0000259" key="2">
    <source>
        <dbReference type="PROSITE" id="PS50011"/>
    </source>
</evidence>
<dbReference type="Gene3D" id="3.30.200.20">
    <property type="entry name" value="Phosphorylase Kinase, domain 1"/>
    <property type="match status" value="1"/>
</dbReference>
<reference evidence="3" key="1">
    <citation type="submission" date="2021-06" db="EMBL/GenBank/DDBJ databases">
        <authorList>
            <person name="Kallberg Y."/>
            <person name="Tangrot J."/>
            <person name="Rosling A."/>
        </authorList>
    </citation>
    <scope>NUCLEOTIDE SEQUENCE</scope>
    <source>
        <strain evidence="3">UK204</strain>
    </source>
</reference>